<comment type="caution">
    <text evidence="1">The sequence shown here is derived from an EMBL/GenBank/DDBJ whole genome shotgun (WGS) entry which is preliminary data.</text>
</comment>
<accession>A0A834SK56</accession>
<keyword evidence="2" id="KW-1185">Reference proteome</keyword>
<organism evidence="1 2">
    <name type="scientific">Senna tora</name>
    <dbReference type="NCBI Taxonomy" id="362788"/>
    <lineage>
        <taxon>Eukaryota</taxon>
        <taxon>Viridiplantae</taxon>
        <taxon>Streptophyta</taxon>
        <taxon>Embryophyta</taxon>
        <taxon>Tracheophyta</taxon>
        <taxon>Spermatophyta</taxon>
        <taxon>Magnoliopsida</taxon>
        <taxon>eudicotyledons</taxon>
        <taxon>Gunneridae</taxon>
        <taxon>Pentapetalae</taxon>
        <taxon>rosids</taxon>
        <taxon>fabids</taxon>
        <taxon>Fabales</taxon>
        <taxon>Fabaceae</taxon>
        <taxon>Caesalpinioideae</taxon>
        <taxon>Cassia clade</taxon>
        <taxon>Senna</taxon>
    </lineage>
</organism>
<reference evidence="1" key="1">
    <citation type="submission" date="2020-09" db="EMBL/GenBank/DDBJ databases">
        <title>Genome-Enabled Discovery of Anthraquinone Biosynthesis in Senna tora.</title>
        <authorList>
            <person name="Kang S.-H."/>
            <person name="Pandey R.P."/>
            <person name="Lee C.-M."/>
            <person name="Sim J.-S."/>
            <person name="Jeong J.-T."/>
            <person name="Choi B.-S."/>
            <person name="Jung M."/>
            <person name="Ginzburg D."/>
            <person name="Zhao K."/>
            <person name="Won S.Y."/>
            <person name="Oh T.-J."/>
            <person name="Yu Y."/>
            <person name="Kim N.-H."/>
            <person name="Lee O.R."/>
            <person name="Lee T.-H."/>
            <person name="Bashyal P."/>
            <person name="Kim T.-S."/>
            <person name="Lee W.-H."/>
            <person name="Kawkins C."/>
            <person name="Kim C.-K."/>
            <person name="Kim J.S."/>
            <person name="Ahn B.O."/>
            <person name="Rhee S.Y."/>
            <person name="Sohng J.K."/>
        </authorList>
    </citation>
    <scope>NUCLEOTIDE SEQUENCE</scope>
    <source>
        <tissue evidence="1">Leaf</tissue>
    </source>
</reference>
<name>A0A834SK56_9FABA</name>
<dbReference type="EMBL" id="JAAIUW010000013">
    <property type="protein sequence ID" value="KAF7805152.1"/>
    <property type="molecule type" value="Genomic_DNA"/>
</dbReference>
<proteinExistence type="predicted"/>
<gene>
    <name evidence="1" type="ORF">G2W53_044263</name>
</gene>
<sequence>MSLHIEENQTILQIQANITVGRLGELKLEISLLHCRTIEGGLQGLLVVKQRLDVFAMFRGLLDKERVEVLENSNFKDLVVRRLAIRLGFMGRDLLGSIYWAVHKLGPVQINVTAIDPTSNDDWHQSLCVGTKLWCNHCGCLPITLT</sequence>
<evidence type="ECO:0000313" key="2">
    <source>
        <dbReference type="Proteomes" id="UP000634136"/>
    </source>
</evidence>
<protein>
    <submittedName>
        <fullName evidence="1">Uncharacterized protein</fullName>
    </submittedName>
</protein>
<dbReference type="Proteomes" id="UP000634136">
    <property type="component" value="Unassembled WGS sequence"/>
</dbReference>
<dbReference type="AlphaFoldDB" id="A0A834SK56"/>
<evidence type="ECO:0000313" key="1">
    <source>
        <dbReference type="EMBL" id="KAF7805152.1"/>
    </source>
</evidence>